<comment type="similarity">
    <text evidence="4">Belongs to the HSF family.</text>
</comment>
<feature type="compositionally biased region" description="Basic and acidic residues" evidence="5">
    <location>
        <begin position="280"/>
        <end position="312"/>
    </location>
</feature>
<evidence type="ECO:0000256" key="1">
    <source>
        <dbReference type="ARBA" id="ARBA00004123"/>
    </source>
</evidence>
<proteinExistence type="inferred from homology"/>
<dbReference type="InterPro" id="IPR036388">
    <property type="entry name" value="WH-like_DNA-bd_sf"/>
</dbReference>
<dbReference type="InterPro" id="IPR000232">
    <property type="entry name" value="HSF_DNA-bd"/>
</dbReference>
<protein>
    <recommendedName>
        <fullName evidence="7">HSF-type DNA-binding domain-containing protein</fullName>
    </recommendedName>
</protein>
<evidence type="ECO:0000313" key="8">
    <source>
        <dbReference type="EMBL" id="CAD8312060.1"/>
    </source>
</evidence>
<keyword evidence="6" id="KW-0732">Signal</keyword>
<dbReference type="AlphaFoldDB" id="A0A7R9W3F2"/>
<accession>A0A7R9W3F2</accession>
<feature type="region of interest" description="Disordered" evidence="5">
    <location>
        <begin position="266"/>
        <end position="317"/>
    </location>
</feature>
<evidence type="ECO:0000256" key="5">
    <source>
        <dbReference type="SAM" id="MobiDB-lite"/>
    </source>
</evidence>
<sequence length="531" mass="57982">MMPVAHPSLLALLARRAQSSAVSDSASNDSMNNNKHNTQSVLDAASALASLAALPPPPLVRRGSSSTTPSSPSSSSFIEFFSRSPNDRTPSPDCGEKGVCAAVSPTYSSSHGSPNATVYNAAGTAGSTAGEKKKELMKNSHSKKFPQKLMDIISDPSNTDVISWLPHGRSFYVISSERLSRDVLPAHFFRGGVRPHGSGGGMPRQFSSFVRRLYRWGFKLISRGPDADSFYHPLFRRDDPKLCRKISSCARKEVRDGCPEMHQGIVGCSTPSSHGSIGRDSPRAAEKNESATKKKKDNDERQLHSPLLERNDPTTTATKKITEIGASNNEQCAVSEERVQALREQVLIKESILKAKKMRLQRLQYECERLSREATTRQMTHSAAVNAAPAKLHELSMPKNSDSGGNQCEMVGTHNISSFDNCHIDEHSQGLPSSPVLVSTSTLENLYDGDNRRILALRNKMNAAWRESSPPTTAVALPFLRSQVYCTISPGADFGSSSSKLLKRASHYNPFTSQEAEILKRAIEVLERDGC</sequence>
<dbReference type="Pfam" id="PF00447">
    <property type="entry name" value="HSF_DNA-bind"/>
    <property type="match status" value="1"/>
</dbReference>
<dbReference type="GO" id="GO:0003700">
    <property type="term" value="F:DNA-binding transcription factor activity"/>
    <property type="evidence" value="ECO:0007669"/>
    <property type="project" value="InterPro"/>
</dbReference>
<feature type="domain" description="HSF-type DNA-binding" evidence="7">
    <location>
        <begin position="141"/>
        <end position="249"/>
    </location>
</feature>
<feature type="region of interest" description="Disordered" evidence="5">
    <location>
        <begin position="381"/>
        <end position="406"/>
    </location>
</feature>
<organism evidence="8">
    <name type="scientific">Pseudictyota dubia</name>
    <dbReference type="NCBI Taxonomy" id="2749911"/>
    <lineage>
        <taxon>Eukaryota</taxon>
        <taxon>Sar</taxon>
        <taxon>Stramenopiles</taxon>
        <taxon>Ochrophyta</taxon>
        <taxon>Bacillariophyta</taxon>
        <taxon>Mediophyceae</taxon>
        <taxon>Biddulphiophycidae</taxon>
        <taxon>Eupodiscales</taxon>
        <taxon>Odontellaceae</taxon>
        <taxon>Pseudictyota</taxon>
    </lineage>
</organism>
<name>A0A7R9W3F2_9STRA</name>
<dbReference type="GO" id="GO:0043565">
    <property type="term" value="F:sequence-specific DNA binding"/>
    <property type="evidence" value="ECO:0007669"/>
    <property type="project" value="InterPro"/>
</dbReference>
<keyword evidence="2" id="KW-0238">DNA-binding</keyword>
<dbReference type="SMART" id="SM00415">
    <property type="entry name" value="HSF"/>
    <property type="match status" value="1"/>
</dbReference>
<feature type="signal peptide" evidence="6">
    <location>
        <begin position="1"/>
        <end position="19"/>
    </location>
</feature>
<dbReference type="PANTHER" id="PTHR10015">
    <property type="entry name" value="HEAT SHOCK TRANSCRIPTION FACTOR"/>
    <property type="match status" value="1"/>
</dbReference>
<dbReference type="SUPFAM" id="SSF46785">
    <property type="entry name" value="Winged helix' DNA-binding domain"/>
    <property type="match status" value="1"/>
</dbReference>
<evidence type="ECO:0000256" key="6">
    <source>
        <dbReference type="SAM" id="SignalP"/>
    </source>
</evidence>
<dbReference type="GO" id="GO:0005634">
    <property type="term" value="C:nucleus"/>
    <property type="evidence" value="ECO:0007669"/>
    <property type="project" value="UniProtKB-SubCell"/>
</dbReference>
<comment type="subcellular location">
    <subcellularLocation>
        <location evidence="1">Nucleus</location>
    </subcellularLocation>
</comment>
<feature type="chain" id="PRO_5030935537" description="HSF-type DNA-binding domain-containing protein" evidence="6">
    <location>
        <begin position="20"/>
        <end position="531"/>
    </location>
</feature>
<reference evidence="8" key="1">
    <citation type="submission" date="2021-01" db="EMBL/GenBank/DDBJ databases">
        <authorList>
            <person name="Corre E."/>
            <person name="Pelletier E."/>
            <person name="Niang G."/>
            <person name="Scheremetjew M."/>
            <person name="Finn R."/>
            <person name="Kale V."/>
            <person name="Holt S."/>
            <person name="Cochrane G."/>
            <person name="Meng A."/>
            <person name="Brown T."/>
            <person name="Cohen L."/>
        </authorList>
    </citation>
    <scope>NUCLEOTIDE SEQUENCE</scope>
    <source>
        <strain evidence="8">CCMP147</strain>
    </source>
</reference>
<evidence type="ECO:0000256" key="2">
    <source>
        <dbReference type="ARBA" id="ARBA00023125"/>
    </source>
</evidence>
<dbReference type="Gene3D" id="1.10.10.10">
    <property type="entry name" value="Winged helix-like DNA-binding domain superfamily/Winged helix DNA-binding domain"/>
    <property type="match status" value="1"/>
</dbReference>
<keyword evidence="3" id="KW-0539">Nucleus</keyword>
<dbReference type="PANTHER" id="PTHR10015:SF206">
    <property type="entry name" value="HSF-TYPE DNA-BINDING DOMAIN-CONTAINING PROTEIN"/>
    <property type="match status" value="1"/>
</dbReference>
<feature type="region of interest" description="Disordered" evidence="5">
    <location>
        <begin position="56"/>
        <end position="94"/>
    </location>
</feature>
<dbReference type="EMBL" id="HBED01021727">
    <property type="protein sequence ID" value="CAD8312060.1"/>
    <property type="molecule type" value="Transcribed_RNA"/>
</dbReference>
<gene>
    <name evidence="8" type="ORF">TDUB1175_LOCUS10849</name>
</gene>
<feature type="compositionally biased region" description="Low complexity" evidence="5">
    <location>
        <begin position="64"/>
        <end position="76"/>
    </location>
</feature>
<evidence type="ECO:0000259" key="7">
    <source>
        <dbReference type="SMART" id="SM00415"/>
    </source>
</evidence>
<evidence type="ECO:0000256" key="3">
    <source>
        <dbReference type="ARBA" id="ARBA00023242"/>
    </source>
</evidence>
<dbReference type="InterPro" id="IPR036390">
    <property type="entry name" value="WH_DNA-bd_sf"/>
</dbReference>
<evidence type="ECO:0000256" key="4">
    <source>
        <dbReference type="RuleBase" id="RU004020"/>
    </source>
</evidence>